<accession>A0A366E8I9</accession>
<proteinExistence type="predicted"/>
<dbReference type="EMBL" id="QNRH01000001">
    <property type="protein sequence ID" value="RBO98686.1"/>
    <property type="molecule type" value="Genomic_DNA"/>
</dbReference>
<dbReference type="AlphaFoldDB" id="A0A366E8I9"/>
<organism evidence="1 2">
    <name type="scientific">Pseudochrobactrum asaccharolyticum</name>
    <dbReference type="NCBI Taxonomy" id="354351"/>
    <lineage>
        <taxon>Bacteria</taxon>
        <taxon>Pseudomonadati</taxon>
        <taxon>Pseudomonadota</taxon>
        <taxon>Alphaproteobacteria</taxon>
        <taxon>Hyphomicrobiales</taxon>
        <taxon>Brucellaceae</taxon>
        <taxon>Pseudochrobactrum</taxon>
    </lineage>
</organism>
<protein>
    <recommendedName>
        <fullName evidence="3">DUF2267 domain-containing protein</fullName>
    </recommendedName>
</protein>
<dbReference type="RefSeq" id="WP_113943172.1">
    <property type="nucleotide sequence ID" value="NZ_JAHREH010000014.1"/>
</dbReference>
<keyword evidence="2" id="KW-1185">Reference proteome</keyword>
<evidence type="ECO:0008006" key="3">
    <source>
        <dbReference type="Google" id="ProtNLM"/>
    </source>
</evidence>
<dbReference type="Proteomes" id="UP000252893">
    <property type="component" value="Unassembled WGS sequence"/>
</dbReference>
<comment type="caution">
    <text evidence="1">The sequence shown here is derived from an EMBL/GenBank/DDBJ whole genome shotgun (WGS) entry which is preliminary data.</text>
</comment>
<dbReference type="OrthoDB" id="7907231at2"/>
<gene>
    <name evidence="1" type="ORF">DFR47_101286</name>
</gene>
<evidence type="ECO:0000313" key="1">
    <source>
        <dbReference type="EMBL" id="RBO98686.1"/>
    </source>
</evidence>
<reference evidence="1 2" key="1">
    <citation type="submission" date="2018-06" db="EMBL/GenBank/DDBJ databases">
        <title>Genomic Encyclopedia of Type Strains, Phase IV (KMG-IV): sequencing the most valuable type-strain genomes for metagenomic binning, comparative biology and taxonomic classification.</title>
        <authorList>
            <person name="Goeker M."/>
        </authorList>
    </citation>
    <scope>NUCLEOTIDE SEQUENCE [LARGE SCALE GENOMIC DNA]</scope>
    <source>
        <strain evidence="1 2">DSM 25619</strain>
    </source>
</reference>
<sequence>MEELITRIANNVGVDSATAEKAVGLILAFLEKEGPQDKVGALIAGIPGAQELIASADKGGFLSNMMGGVMGLGSKLMGAGLGMGEISGVAKETIAFAKEKAGAQTVDDVVNSIPGLGQFI</sequence>
<name>A0A366E8I9_9HYPH</name>
<evidence type="ECO:0000313" key="2">
    <source>
        <dbReference type="Proteomes" id="UP000252893"/>
    </source>
</evidence>